<feature type="transmembrane region" description="Helical" evidence="5">
    <location>
        <begin position="43"/>
        <end position="62"/>
    </location>
</feature>
<evidence type="ECO:0000256" key="4">
    <source>
        <dbReference type="ARBA" id="ARBA00023136"/>
    </source>
</evidence>
<reference evidence="6" key="1">
    <citation type="submission" date="2022-11" db="EMBL/GenBank/DDBJ databases">
        <authorList>
            <person name="Petersen C."/>
        </authorList>
    </citation>
    <scope>NUCLEOTIDE SEQUENCE</scope>
    <source>
        <strain evidence="6">IBT 30069</strain>
    </source>
</reference>
<evidence type="ECO:0000256" key="3">
    <source>
        <dbReference type="ARBA" id="ARBA00022989"/>
    </source>
</evidence>
<proteinExistence type="predicted"/>
<comment type="subcellular location">
    <subcellularLocation>
        <location evidence="1">Membrane</location>
        <topology evidence="1">Multi-pass membrane protein</topology>
    </subcellularLocation>
</comment>
<keyword evidence="4 5" id="KW-0472">Membrane</keyword>
<feature type="transmembrane region" description="Helical" evidence="5">
    <location>
        <begin position="74"/>
        <end position="101"/>
    </location>
</feature>
<dbReference type="Proteomes" id="UP001149165">
    <property type="component" value="Unassembled WGS sequence"/>
</dbReference>
<name>A0A9W9EFU2_9EURO</name>
<evidence type="ECO:0000256" key="5">
    <source>
        <dbReference type="SAM" id="Phobius"/>
    </source>
</evidence>
<evidence type="ECO:0000313" key="7">
    <source>
        <dbReference type="Proteomes" id="UP001149165"/>
    </source>
</evidence>
<dbReference type="PANTHER" id="PTHR31465">
    <property type="entry name" value="PROTEIN RTA1-RELATED"/>
    <property type="match status" value="1"/>
</dbReference>
<protein>
    <submittedName>
        <fullName evidence="6">RTA1 domain protein</fullName>
    </submittedName>
</protein>
<keyword evidence="3 5" id="KW-1133">Transmembrane helix</keyword>
<accession>A0A9W9EFU2</accession>
<feature type="transmembrane region" description="Helical" evidence="5">
    <location>
        <begin position="200"/>
        <end position="218"/>
    </location>
</feature>
<dbReference type="GO" id="GO:0000324">
    <property type="term" value="C:fungal-type vacuole"/>
    <property type="evidence" value="ECO:0007669"/>
    <property type="project" value="TreeGrafter"/>
</dbReference>
<dbReference type="Pfam" id="PF04479">
    <property type="entry name" value="RTA1"/>
    <property type="match status" value="1"/>
</dbReference>
<sequence length="269" mass="29555">MSDAYIDYQPNLPANAFFAALFGLLFVSQLGLGIWYRTWPFMIAMLPGLVLEILGYIGRILLHNNPFEFNNFLLYLICLTLGPAFFSAAIYICLGKIVIIYGESISRFRPRTYTTIFVSCDLLSLILQAVGGALASSAGDGDAKESDLGVNIMIAGLAFQVFSLLIFLILASEFALRVRNSPKSENDDFTSLRQNKRWKMFIFCLALATITIFVRSVFRVAELQGGFSSALANNEVALMVLESAMISIACISLTIAHPAIAAGRTWSSL</sequence>
<feature type="transmembrane region" description="Helical" evidence="5">
    <location>
        <begin position="16"/>
        <end position="36"/>
    </location>
</feature>
<dbReference type="GO" id="GO:0005886">
    <property type="term" value="C:plasma membrane"/>
    <property type="evidence" value="ECO:0007669"/>
    <property type="project" value="TreeGrafter"/>
</dbReference>
<feature type="transmembrane region" description="Helical" evidence="5">
    <location>
        <begin position="238"/>
        <end position="260"/>
    </location>
</feature>
<keyword evidence="7" id="KW-1185">Reference proteome</keyword>
<dbReference type="OrthoDB" id="4521223at2759"/>
<feature type="transmembrane region" description="Helical" evidence="5">
    <location>
        <begin position="113"/>
        <end position="136"/>
    </location>
</feature>
<organism evidence="6 7">
    <name type="scientific">Penicillium angulare</name>
    <dbReference type="NCBI Taxonomy" id="116970"/>
    <lineage>
        <taxon>Eukaryota</taxon>
        <taxon>Fungi</taxon>
        <taxon>Dikarya</taxon>
        <taxon>Ascomycota</taxon>
        <taxon>Pezizomycotina</taxon>
        <taxon>Eurotiomycetes</taxon>
        <taxon>Eurotiomycetidae</taxon>
        <taxon>Eurotiales</taxon>
        <taxon>Aspergillaceae</taxon>
        <taxon>Penicillium</taxon>
    </lineage>
</organism>
<keyword evidence="2 5" id="KW-0812">Transmembrane</keyword>
<comment type="caution">
    <text evidence="6">The sequence shown here is derived from an EMBL/GenBank/DDBJ whole genome shotgun (WGS) entry which is preliminary data.</text>
</comment>
<dbReference type="EMBL" id="JAPQKH010000012">
    <property type="protein sequence ID" value="KAJ5080991.1"/>
    <property type="molecule type" value="Genomic_DNA"/>
</dbReference>
<dbReference type="AlphaFoldDB" id="A0A9W9EFU2"/>
<evidence type="ECO:0000313" key="6">
    <source>
        <dbReference type="EMBL" id="KAJ5080991.1"/>
    </source>
</evidence>
<evidence type="ECO:0000256" key="2">
    <source>
        <dbReference type="ARBA" id="ARBA00022692"/>
    </source>
</evidence>
<gene>
    <name evidence="6" type="ORF">N7456_013701</name>
</gene>
<dbReference type="PANTHER" id="PTHR31465:SF9">
    <property type="entry name" value="SPHINGOID LONG-CHAIN BASE TRANSPORTER RSB1"/>
    <property type="match status" value="1"/>
</dbReference>
<feature type="transmembrane region" description="Helical" evidence="5">
    <location>
        <begin position="148"/>
        <end position="171"/>
    </location>
</feature>
<evidence type="ECO:0000256" key="1">
    <source>
        <dbReference type="ARBA" id="ARBA00004141"/>
    </source>
</evidence>
<dbReference type="InterPro" id="IPR007568">
    <property type="entry name" value="RTA1"/>
</dbReference>
<reference evidence="6" key="2">
    <citation type="journal article" date="2023" name="IMA Fungus">
        <title>Comparative genomic study of the Penicillium genus elucidates a diverse pangenome and 15 lateral gene transfer events.</title>
        <authorList>
            <person name="Petersen C."/>
            <person name="Sorensen T."/>
            <person name="Nielsen M.R."/>
            <person name="Sondergaard T.E."/>
            <person name="Sorensen J.L."/>
            <person name="Fitzpatrick D.A."/>
            <person name="Frisvad J.C."/>
            <person name="Nielsen K.L."/>
        </authorList>
    </citation>
    <scope>NUCLEOTIDE SEQUENCE</scope>
    <source>
        <strain evidence="6">IBT 30069</strain>
    </source>
</reference>